<dbReference type="Proteomes" id="UP001153334">
    <property type="component" value="Unassembled WGS sequence"/>
</dbReference>
<proteinExistence type="predicted"/>
<keyword evidence="2" id="KW-1185">Reference proteome</keyword>
<dbReference type="EMBL" id="JAPESX010000089">
    <property type="protein sequence ID" value="KAJ8123396.1"/>
    <property type="molecule type" value="Genomic_DNA"/>
</dbReference>
<gene>
    <name evidence="1" type="ORF">ONZ43_g647</name>
</gene>
<name>A0ACC2J7A7_9PEZI</name>
<sequence>MPTLHSRGNPKELEPIAIVGSACRFPGNANTPSRLWQLLCNPKDLCSPMAESRLNSLGFYHPDSYYHGHTNVKQLRSYFLSERDVERRFDARFFGIKPAEADVMDPQARLLLETTYEALEAGGHAMEDLQGSDTSCFVGLMLGDYEQMMLRDEESIGDYHVAGVARSLVSNRLSYFFDWRGQSMTIDTACSSSMVAVHQAVQVLRAGTSRVAVAAGANMLLDTAYYIAESKLQMLSPDGQSRMWDSSAAGYGRGEGIATLVLKRLSDALADGDHIECVIRETGLNQDGRTKGITIRAGLDLRVLEDRPQYFEAHGTGTPAGDPIEAEAISKSFFGGDIADGDADLPPLFVGSVKTVIGHSEGAAGIAAIMKASLALQNSVVPPNLHFNQLNPKIRQFYTNLVVPTSACEWKGVEGQPRRASVNSFGFGGANAHVILQSYNASPVPCQTAGSDTMPVCVPFIFSAASSQSLIAQLSQFSGWLGTNDESSHFSLRDLAYTLHSRRSCLPFSVSITAANRHMLCQRIHSVIQKANIDSLDSQIVRGSRNSTTQRPKILGIFTGQGAQWARMGAQLIENYDVARGILLMLDARLSQLPEQDRPSWSLVEELLKDSQSSHINEATYSHPLCAAVQILLVDFLHAAGIDFAAVVGHSSGEIGAAYASGRLSADDAICIAYYRGLHSKHTKTTQIQPGRMLAVEATYDDVLDLCSLPDFEGKVVVAAYNSASNFTLAGDQDAIEQIKVILDDEGKMARVLRVDKAYHSHHMSRPAEAYLESLEKLETEIKEAGRCKWFSSVFGDVMAVESRAELKSEYWAQNMVKPVLFMQAMQSAQKHMGPFDLVLEVGPHAALKNVILQNLKTSPDDNKNTPYTSLLRRTYNDVESVADGLGYIWVYLGKEAVNLQGYDQFLTNGAASRLVKGLPSYCWDHDKNYWHESRFSRAIRARGNRPHELLGHSTPDSTKQETRWRNNLRIKEIPWLSGHKLQDQVVFPAAGYAVMALEACMELFGNSKPTLIEILDLHIDQALSFDESSSTEALFSLSDIMEHGKETITAKFKYYVSQSARNDQQLQLMAHGHVVVWLQHYSRDDQTISRQSSKQANLLKLDSNQFYDSMRDMDYQYSGPFRALTCLERGPGICRGVIQNDPPSSLLVHPSLLDSAFQAVLLAYSAPYDGKLWTIHVPKTVRRIAFNPSLCSRALSSPQGVSFESVQPDKQSYALVGDVDIFDIESDQPLIQVEGLSCVPLSPATAENDKDIFSTIVWDGDRPDARTIPTPSALRFAVTNRDILVLLERVAFFWLRNLENEIPHAHPARNFKLLHGIGQSLPAIINGDVSAIEIGMKDNCLADFYANAIGMKGYTEIVAQIVKQIVHRYPLVDILEIGAGTGAATSAILDGIGDSFSTYTFTDISSGFFAQAQERFGARVPRMNYKILDASQDPGLQDFASSSYDLVIALLVLHATPCLEKTLNNVRQLLRPGGWLVVVELASNDIVRSGAIFGAFPDWWSGADDGRVLGPAVSVAVWDQLLQKTGFSGCEMRFPDTENCESNDMSVAWAAQALDARVEYLRDPVLHPLVMEALRISIDELIIAGGQTSSTRRISDELSQLLQPHCKSRIQLIDTITDLYQAKITQSTTIISLSDVDKPLFQELTPAKFDAMKTAILKSTCILWVTGGRRWKSPLSNMTAGFIRSVLEEAPLLTFQFLDFEDFDPNTKDILQTFMRLKAGYFTRSYALTIPRAEYIESRQAVFEHLVAIPEERKISSKSALLLFVFLKLAIISQRLGLYPETGLLVFDPEPYLATLLEIEAERRGFETFFIAEHPPRAQLSSRWIKFSRHAPGRIQKESIPKPVTVFLDCAASDEPNIAKARILSNLPANTKVIALNQLFDCQLSLINSEMRLDQISDNLKSTVSEAIEDLCRYDTRKLDIRTIQAADFHSGKVTAETIAIVEWKPDNIIPVLRQPIDSQRVFAQDKTYWLAGLSGALGLSLAEWMVSRGAIDLTNREQLATLFDGIRTSLPPLAGIAQGAMVLEDTPLENMTSESMLKVTRPKVEGSKNLDEIVGDTPLDFFIFFSSVGSVVGNPGQSNYSAANWFMAALAEQRRRRGLAASIIHIGPILGVGYLAEANVNARKRFTQSSNFTFLSDRDLHQQFAEAIVAGVPKSRRPIESVTGLTRIVPRRENPPLWLGNPFMGHFILPDIDTKPTNEAPEPKEPLKVRLQHAASRDEIRDLVKHAFLPKLCALFRLDLENVLNTDLDTLFMDEIGIDSLIAVEVRSWWMRTLNANVPVLKILSGISVGKLITFGIDALELPAVNHFSSQDVGSLSEELIPILTPEDDSPILEEQTPLIGLTELNTPVLTSETSTSSAHSINNDISGCSRAGESTPLSFSQSMFWTASAIQGDRACLNHTALFRISGILRVEDLRSAISTLGKRHESLRTCFVVKDGQARQYVVNDSRLSLEHRHIRDRYEANRLTEEMQEYSFDWARGETMRIILLSLSPAENLLLLATHSLVMDGFSGVHLIREMLQLYSSQILTDDVLQFTDYNEEQRAIYHSGGFLTELEFWKNIYQDFPSPLPILKVSRSITRPNVLNFENNRFDIRIDALTKGSVNAACRRYKVTPFHFYLATLRALLCRYTDEEDIAIGVGDANRVDVKSMGSLGPYMNLLPVRFRTATSHNFGEVLRNTREMTYASLANSRIPFQVLLDE</sequence>
<reference evidence="1" key="1">
    <citation type="submission" date="2022-11" db="EMBL/GenBank/DDBJ databases">
        <title>Genome Sequence of Nemania bipapillata.</title>
        <authorList>
            <person name="Buettner E."/>
        </authorList>
    </citation>
    <scope>NUCLEOTIDE SEQUENCE</scope>
    <source>
        <strain evidence="1">CP14</strain>
    </source>
</reference>
<protein>
    <submittedName>
        <fullName evidence="1">Uncharacterized protein</fullName>
    </submittedName>
</protein>
<organism evidence="1 2">
    <name type="scientific">Nemania bipapillata</name>
    <dbReference type="NCBI Taxonomy" id="110536"/>
    <lineage>
        <taxon>Eukaryota</taxon>
        <taxon>Fungi</taxon>
        <taxon>Dikarya</taxon>
        <taxon>Ascomycota</taxon>
        <taxon>Pezizomycotina</taxon>
        <taxon>Sordariomycetes</taxon>
        <taxon>Xylariomycetidae</taxon>
        <taxon>Xylariales</taxon>
        <taxon>Xylariaceae</taxon>
        <taxon>Nemania</taxon>
    </lineage>
</organism>
<comment type="caution">
    <text evidence="1">The sequence shown here is derived from an EMBL/GenBank/DDBJ whole genome shotgun (WGS) entry which is preliminary data.</text>
</comment>
<evidence type="ECO:0000313" key="2">
    <source>
        <dbReference type="Proteomes" id="UP001153334"/>
    </source>
</evidence>
<accession>A0ACC2J7A7</accession>
<evidence type="ECO:0000313" key="1">
    <source>
        <dbReference type="EMBL" id="KAJ8123396.1"/>
    </source>
</evidence>